<evidence type="ECO:0000313" key="2">
    <source>
        <dbReference type="Proteomes" id="UP001331761"/>
    </source>
</evidence>
<evidence type="ECO:0000313" key="1">
    <source>
        <dbReference type="EMBL" id="KAK5971776.1"/>
    </source>
</evidence>
<dbReference type="Pfam" id="PF13896">
    <property type="entry name" value="Glyco_transf_49"/>
    <property type="match status" value="1"/>
</dbReference>
<gene>
    <name evidence="1" type="ORF">GCK32_021710</name>
</gene>
<dbReference type="EMBL" id="WIXE01017399">
    <property type="protein sequence ID" value="KAK5971776.1"/>
    <property type="molecule type" value="Genomic_DNA"/>
</dbReference>
<keyword evidence="2" id="KW-1185">Reference proteome</keyword>
<name>A0AAN8IFR6_TRICO</name>
<organism evidence="1 2">
    <name type="scientific">Trichostrongylus colubriformis</name>
    <name type="common">Black scour worm</name>
    <dbReference type="NCBI Taxonomy" id="6319"/>
    <lineage>
        <taxon>Eukaryota</taxon>
        <taxon>Metazoa</taxon>
        <taxon>Ecdysozoa</taxon>
        <taxon>Nematoda</taxon>
        <taxon>Chromadorea</taxon>
        <taxon>Rhabditida</taxon>
        <taxon>Rhabditina</taxon>
        <taxon>Rhabditomorpha</taxon>
        <taxon>Strongyloidea</taxon>
        <taxon>Trichostrongylidae</taxon>
        <taxon>Trichostrongylus</taxon>
    </lineage>
</organism>
<sequence length="70" mass="8450">TYELCRANYTFLLASQLFNVHRGVKRLATSFDNAVVEHQKRFRYSAFIKFKRRIDAQYPKTLKRCNKFIM</sequence>
<reference evidence="1 2" key="1">
    <citation type="submission" date="2019-10" db="EMBL/GenBank/DDBJ databases">
        <title>Assembly and Annotation for the nematode Trichostrongylus colubriformis.</title>
        <authorList>
            <person name="Martin J."/>
        </authorList>
    </citation>
    <scope>NUCLEOTIDE SEQUENCE [LARGE SCALE GENOMIC DNA]</scope>
    <source>
        <strain evidence="1">G859</strain>
        <tissue evidence="1">Whole worm</tissue>
    </source>
</reference>
<accession>A0AAN8IFR6</accession>
<comment type="caution">
    <text evidence="1">The sequence shown here is derived from an EMBL/GenBank/DDBJ whole genome shotgun (WGS) entry which is preliminary data.</text>
</comment>
<dbReference type="PANTHER" id="PTHR47411:SF3">
    <property type="entry name" value="I-BETA-1,3-N-ACETYLGLUCOSAMINYLTRANSFERASE"/>
    <property type="match status" value="1"/>
</dbReference>
<protein>
    <submittedName>
        <fullName evidence="1">Uncharacterized protein</fullName>
    </submittedName>
</protein>
<dbReference type="AlphaFoldDB" id="A0AAN8IFR6"/>
<dbReference type="Proteomes" id="UP001331761">
    <property type="component" value="Unassembled WGS sequence"/>
</dbReference>
<feature type="non-terminal residue" evidence="1">
    <location>
        <position position="1"/>
    </location>
</feature>
<dbReference type="PANTHER" id="PTHR47411">
    <property type="entry name" value="B3GNT1, BETA-1,3-N-ACETYLGUCOSAMINYLTRANSFERASE 1, HOMOLOG"/>
    <property type="match status" value="1"/>
</dbReference>
<proteinExistence type="predicted"/>